<feature type="domain" description="HTH cro/C1-type" evidence="1">
    <location>
        <begin position="23"/>
        <end position="64"/>
    </location>
</feature>
<dbReference type="InterPro" id="IPR010744">
    <property type="entry name" value="Phage_CI_N"/>
</dbReference>
<protein>
    <recommendedName>
        <fullName evidence="1">HTH cro/C1-type domain-containing protein</fullName>
    </recommendedName>
</protein>
<dbReference type="EMBL" id="NQKI01000051">
    <property type="protein sequence ID" value="OZY57477.1"/>
    <property type="molecule type" value="Genomic_DNA"/>
</dbReference>
<dbReference type="Pfam" id="PF07022">
    <property type="entry name" value="Phage_CI_repr"/>
    <property type="match status" value="1"/>
</dbReference>
<dbReference type="SUPFAM" id="SSF47413">
    <property type="entry name" value="lambda repressor-like DNA-binding domains"/>
    <property type="match status" value="1"/>
</dbReference>
<accession>A0A266N662</accession>
<comment type="caution">
    <text evidence="2">The sequence shown here is derived from an EMBL/GenBank/DDBJ whole genome shotgun (WGS) entry which is preliminary data.</text>
</comment>
<dbReference type="Gene3D" id="1.10.260.40">
    <property type="entry name" value="lambda repressor-like DNA-binding domains"/>
    <property type="match status" value="1"/>
</dbReference>
<evidence type="ECO:0000259" key="1">
    <source>
        <dbReference type="PROSITE" id="PS50943"/>
    </source>
</evidence>
<proteinExistence type="predicted"/>
<gene>
    <name evidence="2" type="ORF">CJF39_21215</name>
</gene>
<evidence type="ECO:0000313" key="2">
    <source>
        <dbReference type="EMBL" id="OZY57477.1"/>
    </source>
</evidence>
<dbReference type="OrthoDB" id="7012374at2"/>
<name>A0A266N662_9PSED</name>
<organism evidence="2 3">
    <name type="scientific">Pseudomonas lundensis</name>
    <dbReference type="NCBI Taxonomy" id="86185"/>
    <lineage>
        <taxon>Bacteria</taxon>
        <taxon>Pseudomonadati</taxon>
        <taxon>Pseudomonadota</taxon>
        <taxon>Gammaproteobacteria</taxon>
        <taxon>Pseudomonadales</taxon>
        <taxon>Pseudomonadaceae</taxon>
        <taxon>Pseudomonas</taxon>
    </lineage>
</organism>
<dbReference type="RefSeq" id="WP_094995188.1">
    <property type="nucleotide sequence ID" value="NZ_NQKI01000051.1"/>
</dbReference>
<dbReference type="AlphaFoldDB" id="A0A266N662"/>
<reference evidence="2 3" key="1">
    <citation type="submission" date="2017-08" db="EMBL/GenBank/DDBJ databases">
        <title>Genomic and metabolic characterisation of spoilage-associated Pseudomonas species.</title>
        <authorList>
            <person name="Stanborough T."/>
            <person name="Fegan N."/>
            <person name="Powell S.M."/>
            <person name="Singh T."/>
            <person name="Tamplin M.L."/>
            <person name="Chandry P.S."/>
        </authorList>
    </citation>
    <scope>NUCLEOTIDE SEQUENCE [LARGE SCALE GENOMIC DNA]</scope>
    <source>
        <strain evidence="2 3">L1802</strain>
    </source>
</reference>
<dbReference type="GO" id="GO:0003677">
    <property type="term" value="F:DNA binding"/>
    <property type="evidence" value="ECO:0007669"/>
    <property type="project" value="InterPro"/>
</dbReference>
<sequence length="133" mass="15067">MSNKKSIEVLFRLKQVFDVKTDSDLSGAMGVSPQTLSTWKGRSKIPYAHCIELAEKHDVSLDWLFNGRGPMLLSNCYQSASENDVFNASEFKVLKLYRALNTFNQGLALSAMQDRQHVQGLTERIEILSQRVE</sequence>
<evidence type="ECO:0000313" key="3">
    <source>
        <dbReference type="Proteomes" id="UP000215788"/>
    </source>
</evidence>
<dbReference type="GO" id="GO:0045892">
    <property type="term" value="P:negative regulation of DNA-templated transcription"/>
    <property type="evidence" value="ECO:0007669"/>
    <property type="project" value="InterPro"/>
</dbReference>
<dbReference type="Proteomes" id="UP000215788">
    <property type="component" value="Unassembled WGS sequence"/>
</dbReference>
<dbReference type="InterPro" id="IPR001387">
    <property type="entry name" value="Cro/C1-type_HTH"/>
</dbReference>
<dbReference type="InterPro" id="IPR010982">
    <property type="entry name" value="Lambda_DNA-bd_dom_sf"/>
</dbReference>
<dbReference type="PROSITE" id="PS50943">
    <property type="entry name" value="HTH_CROC1"/>
    <property type="match status" value="1"/>
</dbReference>
<dbReference type="CDD" id="cd00093">
    <property type="entry name" value="HTH_XRE"/>
    <property type="match status" value="1"/>
</dbReference>